<evidence type="ECO:0000313" key="7">
    <source>
        <dbReference type="EMBL" id="MFC7272895.1"/>
    </source>
</evidence>
<evidence type="ECO:0000259" key="5">
    <source>
        <dbReference type="SMART" id="SM00862"/>
    </source>
</evidence>
<protein>
    <submittedName>
        <fullName evidence="7">BTAD domain-containing putative transcriptional regulator</fullName>
    </submittedName>
</protein>
<dbReference type="SUPFAM" id="SSF48452">
    <property type="entry name" value="TPR-like"/>
    <property type="match status" value="1"/>
</dbReference>
<evidence type="ECO:0000256" key="4">
    <source>
        <dbReference type="ARBA" id="ARBA00023163"/>
    </source>
</evidence>
<keyword evidence="2" id="KW-0805">Transcription regulation</keyword>
<dbReference type="InterPro" id="IPR036388">
    <property type="entry name" value="WH-like_DNA-bd_sf"/>
</dbReference>
<dbReference type="Pfam" id="PF03704">
    <property type="entry name" value="BTAD"/>
    <property type="match status" value="1"/>
</dbReference>
<dbReference type="SUPFAM" id="SSF46894">
    <property type="entry name" value="C-terminal effector domain of the bipartite response regulators"/>
    <property type="match status" value="1"/>
</dbReference>
<keyword evidence="8" id="KW-1185">Reference proteome</keyword>
<comment type="caution">
    <text evidence="7">The sequence shown here is derived from an EMBL/GenBank/DDBJ whole genome shotgun (WGS) entry which is preliminary data.</text>
</comment>
<feature type="domain" description="Bacterial transcriptional activator" evidence="6">
    <location>
        <begin position="95"/>
        <end position="240"/>
    </location>
</feature>
<keyword evidence="4" id="KW-0804">Transcription</keyword>
<keyword evidence="3" id="KW-0238">DNA-binding</keyword>
<dbReference type="SMART" id="SM00862">
    <property type="entry name" value="Trans_reg_C"/>
    <property type="match status" value="1"/>
</dbReference>
<dbReference type="SMART" id="SM01043">
    <property type="entry name" value="BTAD"/>
    <property type="match status" value="1"/>
</dbReference>
<gene>
    <name evidence="7" type="ORF">ACFQS1_02785</name>
</gene>
<dbReference type="InterPro" id="IPR001867">
    <property type="entry name" value="OmpR/PhoB-type_DNA-bd"/>
</dbReference>
<dbReference type="InterPro" id="IPR005158">
    <property type="entry name" value="BTAD"/>
</dbReference>
<dbReference type="Proteomes" id="UP001596548">
    <property type="component" value="Unassembled WGS sequence"/>
</dbReference>
<dbReference type="Gene3D" id="1.25.40.10">
    <property type="entry name" value="Tetratricopeptide repeat domain"/>
    <property type="match status" value="1"/>
</dbReference>
<evidence type="ECO:0000256" key="3">
    <source>
        <dbReference type="ARBA" id="ARBA00023125"/>
    </source>
</evidence>
<dbReference type="Gene3D" id="1.10.10.10">
    <property type="entry name" value="Winged helix-like DNA-binding domain superfamily/Winged helix DNA-binding domain"/>
    <property type="match status" value="1"/>
</dbReference>
<dbReference type="RefSeq" id="WP_378964329.1">
    <property type="nucleotide sequence ID" value="NZ_JBHTBJ010000001.1"/>
</dbReference>
<evidence type="ECO:0000313" key="8">
    <source>
        <dbReference type="Proteomes" id="UP001596548"/>
    </source>
</evidence>
<dbReference type="InterPro" id="IPR051677">
    <property type="entry name" value="AfsR-DnrI-RedD_regulator"/>
</dbReference>
<organism evidence="7 8">
    <name type="scientific">Paractinoplanes rhizophilus</name>
    <dbReference type="NCBI Taxonomy" id="1416877"/>
    <lineage>
        <taxon>Bacteria</taxon>
        <taxon>Bacillati</taxon>
        <taxon>Actinomycetota</taxon>
        <taxon>Actinomycetes</taxon>
        <taxon>Micromonosporales</taxon>
        <taxon>Micromonosporaceae</taxon>
        <taxon>Paractinoplanes</taxon>
    </lineage>
</organism>
<dbReference type="EMBL" id="JBHTBJ010000001">
    <property type="protein sequence ID" value="MFC7272895.1"/>
    <property type="molecule type" value="Genomic_DNA"/>
</dbReference>
<proteinExistence type="inferred from homology"/>
<dbReference type="PANTHER" id="PTHR35807:SF1">
    <property type="entry name" value="TRANSCRIPTIONAL REGULATOR REDD"/>
    <property type="match status" value="1"/>
</dbReference>
<dbReference type="CDD" id="cd15831">
    <property type="entry name" value="BTAD"/>
    <property type="match status" value="1"/>
</dbReference>
<accession>A0ABW2HK51</accession>
<evidence type="ECO:0000256" key="1">
    <source>
        <dbReference type="ARBA" id="ARBA00005820"/>
    </source>
</evidence>
<sequence length="259" mass="28117">MSIRVRILGPVQLWADGAGASLGPAKRRALLAALALERNRPVGLERLTALLWPGPPPASAVVNIRSHVVMLRRVLASRIVSHRHGYQLILNADELDLTEFETLAETGRRAVRAGDPARAEPDLAASLRLWRGPAGDGVAPGTELEQRLQGLDEHRLHVVEDLVEVRLILGHAGDLVPLLREHLAGHPLRERAWAQLMLAHYRAGDPGAALAAYREAHEILRRQLGAGPGAELIALRQAMLERSPSLDRPRNGSSGGHLS</sequence>
<reference evidence="8" key="1">
    <citation type="journal article" date="2019" name="Int. J. Syst. Evol. Microbiol.">
        <title>The Global Catalogue of Microorganisms (GCM) 10K type strain sequencing project: providing services to taxonomists for standard genome sequencing and annotation.</title>
        <authorList>
            <consortium name="The Broad Institute Genomics Platform"/>
            <consortium name="The Broad Institute Genome Sequencing Center for Infectious Disease"/>
            <person name="Wu L."/>
            <person name="Ma J."/>
        </authorList>
    </citation>
    <scope>NUCLEOTIDE SEQUENCE [LARGE SCALE GENOMIC DNA]</scope>
    <source>
        <strain evidence="8">XZYJT-10</strain>
    </source>
</reference>
<dbReference type="InterPro" id="IPR016032">
    <property type="entry name" value="Sig_transdc_resp-reg_C-effctor"/>
</dbReference>
<evidence type="ECO:0000259" key="6">
    <source>
        <dbReference type="SMART" id="SM01043"/>
    </source>
</evidence>
<dbReference type="PANTHER" id="PTHR35807">
    <property type="entry name" value="TRANSCRIPTIONAL REGULATOR REDD-RELATED"/>
    <property type="match status" value="1"/>
</dbReference>
<evidence type="ECO:0000256" key="2">
    <source>
        <dbReference type="ARBA" id="ARBA00023015"/>
    </source>
</evidence>
<dbReference type="InterPro" id="IPR011990">
    <property type="entry name" value="TPR-like_helical_dom_sf"/>
</dbReference>
<feature type="domain" description="OmpR/PhoB-type" evidence="5">
    <location>
        <begin position="19"/>
        <end position="88"/>
    </location>
</feature>
<comment type="similarity">
    <text evidence="1">Belongs to the AfsR/DnrI/RedD regulatory family.</text>
</comment>
<name>A0ABW2HK51_9ACTN</name>